<name>A0AAP0IAL3_9MAGN</name>
<organism evidence="1 2">
    <name type="scientific">Stephania cephalantha</name>
    <dbReference type="NCBI Taxonomy" id="152367"/>
    <lineage>
        <taxon>Eukaryota</taxon>
        <taxon>Viridiplantae</taxon>
        <taxon>Streptophyta</taxon>
        <taxon>Embryophyta</taxon>
        <taxon>Tracheophyta</taxon>
        <taxon>Spermatophyta</taxon>
        <taxon>Magnoliopsida</taxon>
        <taxon>Ranunculales</taxon>
        <taxon>Menispermaceae</taxon>
        <taxon>Menispermoideae</taxon>
        <taxon>Cissampelideae</taxon>
        <taxon>Stephania</taxon>
    </lineage>
</organism>
<dbReference type="AlphaFoldDB" id="A0AAP0IAL3"/>
<sequence>MECKQLRDNNNTWRKHADIMVLVLEDIEYGFSAVSLDTSRTNVRIISGPIVQHSAIGYGEHSSSAIVAADGDS</sequence>
<evidence type="ECO:0000313" key="1">
    <source>
        <dbReference type="EMBL" id="KAK9111645.1"/>
    </source>
</evidence>
<dbReference type="EMBL" id="JBBNAG010000008">
    <property type="protein sequence ID" value="KAK9111645.1"/>
    <property type="molecule type" value="Genomic_DNA"/>
</dbReference>
<protein>
    <submittedName>
        <fullName evidence="1">Uncharacterized protein</fullName>
    </submittedName>
</protein>
<comment type="caution">
    <text evidence="1">The sequence shown here is derived from an EMBL/GenBank/DDBJ whole genome shotgun (WGS) entry which is preliminary data.</text>
</comment>
<keyword evidence="2" id="KW-1185">Reference proteome</keyword>
<gene>
    <name evidence="1" type="ORF">Scep_019164</name>
</gene>
<reference evidence="1 2" key="1">
    <citation type="submission" date="2024-01" db="EMBL/GenBank/DDBJ databases">
        <title>Genome assemblies of Stephania.</title>
        <authorList>
            <person name="Yang L."/>
        </authorList>
    </citation>
    <scope>NUCLEOTIDE SEQUENCE [LARGE SCALE GENOMIC DNA]</scope>
    <source>
        <strain evidence="1">JXDWG</strain>
        <tissue evidence="1">Leaf</tissue>
    </source>
</reference>
<dbReference type="Proteomes" id="UP001419268">
    <property type="component" value="Unassembled WGS sequence"/>
</dbReference>
<accession>A0AAP0IAL3</accession>
<proteinExistence type="predicted"/>
<evidence type="ECO:0000313" key="2">
    <source>
        <dbReference type="Proteomes" id="UP001419268"/>
    </source>
</evidence>